<evidence type="ECO:0000256" key="5">
    <source>
        <dbReference type="ARBA" id="ARBA00022729"/>
    </source>
</evidence>
<dbReference type="Proteomes" id="UP000319383">
    <property type="component" value="Chromosome"/>
</dbReference>
<dbReference type="KEGG" id="sdyn:Mal52_06700"/>
<evidence type="ECO:0000313" key="8">
    <source>
        <dbReference type="Proteomes" id="UP000319383"/>
    </source>
</evidence>
<sequence>MSLHSNSTRALLNLRRTSTASRTAALCVWSLILLLAGGLSGCSSNAKTEEAAGGKSAPKYKILATTLMIADAAARIAGEDVQVEWLMGPGVDPHLYQPTAKDRIKLQSADVILYQGLHLEGKMVDTFESIAKQGRTAVAVSRDIPDSELLSWEGGLHDPHVWHDPKLWKQCVQTMLDTLIAQDPESASAYRERAAAYLAELDELDAFCKQRVAEIPPEQRWLITSHDAFHYYGRAYGFQVVGIQGISTESEAGLKAITDAVDLIKTHKIGAIFPETSVPQAAINRVAQDSGAQLGPELYSDALGGVGSGADTYVGMIQANTNSVVDGLKTPSEK</sequence>
<comment type="similarity">
    <text evidence="2 6">Belongs to the bacterial solute-binding protein 9 family.</text>
</comment>
<evidence type="ECO:0000256" key="3">
    <source>
        <dbReference type="ARBA" id="ARBA00022448"/>
    </source>
</evidence>
<dbReference type="InterPro" id="IPR006129">
    <property type="entry name" value="AdhesinB"/>
</dbReference>
<comment type="subcellular location">
    <subcellularLocation>
        <location evidence="1">Cell envelope</location>
    </subcellularLocation>
</comment>
<dbReference type="PANTHER" id="PTHR42953">
    <property type="entry name" value="HIGH-AFFINITY ZINC UPTAKE SYSTEM PROTEIN ZNUA-RELATED"/>
    <property type="match status" value="1"/>
</dbReference>
<dbReference type="GO" id="GO:0007155">
    <property type="term" value="P:cell adhesion"/>
    <property type="evidence" value="ECO:0007669"/>
    <property type="project" value="InterPro"/>
</dbReference>
<dbReference type="GO" id="GO:0030313">
    <property type="term" value="C:cell envelope"/>
    <property type="evidence" value="ECO:0007669"/>
    <property type="project" value="UniProtKB-SubCell"/>
</dbReference>
<evidence type="ECO:0000256" key="6">
    <source>
        <dbReference type="RuleBase" id="RU003512"/>
    </source>
</evidence>
<evidence type="ECO:0000256" key="2">
    <source>
        <dbReference type="ARBA" id="ARBA00011028"/>
    </source>
</evidence>
<dbReference type="EMBL" id="CP036276">
    <property type="protein sequence ID" value="QDU42215.1"/>
    <property type="molecule type" value="Genomic_DNA"/>
</dbReference>
<dbReference type="Gene3D" id="3.40.50.1980">
    <property type="entry name" value="Nitrogenase molybdenum iron protein domain"/>
    <property type="match status" value="2"/>
</dbReference>
<accession>A0A517ZIB5</accession>
<dbReference type="GO" id="GO:0046872">
    <property type="term" value="F:metal ion binding"/>
    <property type="evidence" value="ECO:0007669"/>
    <property type="project" value="UniProtKB-KW"/>
</dbReference>
<name>A0A517ZIB5_9PLAN</name>
<keyword evidence="8" id="KW-1185">Reference proteome</keyword>
<organism evidence="7 8">
    <name type="scientific">Symmachiella dynata</name>
    <dbReference type="NCBI Taxonomy" id="2527995"/>
    <lineage>
        <taxon>Bacteria</taxon>
        <taxon>Pseudomonadati</taxon>
        <taxon>Planctomycetota</taxon>
        <taxon>Planctomycetia</taxon>
        <taxon>Planctomycetales</taxon>
        <taxon>Planctomycetaceae</taxon>
        <taxon>Symmachiella</taxon>
    </lineage>
</organism>
<dbReference type="Pfam" id="PF01297">
    <property type="entry name" value="ZnuA"/>
    <property type="match status" value="1"/>
</dbReference>
<keyword evidence="5" id="KW-0732">Signal</keyword>
<evidence type="ECO:0000313" key="7">
    <source>
        <dbReference type="EMBL" id="QDU42215.1"/>
    </source>
</evidence>
<dbReference type="PRINTS" id="PR00690">
    <property type="entry name" value="ADHESNFAMILY"/>
</dbReference>
<keyword evidence="4" id="KW-0479">Metal-binding</keyword>
<protein>
    <submittedName>
        <fullName evidence="7">Periplasmic zinc-binding protein TroA</fullName>
    </submittedName>
</protein>
<dbReference type="PANTHER" id="PTHR42953:SF1">
    <property type="entry name" value="METAL-BINDING PROTEIN HI_0362-RELATED"/>
    <property type="match status" value="1"/>
</dbReference>
<keyword evidence="3 6" id="KW-0813">Transport</keyword>
<dbReference type="GO" id="GO:0030001">
    <property type="term" value="P:metal ion transport"/>
    <property type="evidence" value="ECO:0007669"/>
    <property type="project" value="InterPro"/>
</dbReference>
<evidence type="ECO:0000256" key="4">
    <source>
        <dbReference type="ARBA" id="ARBA00022723"/>
    </source>
</evidence>
<dbReference type="InterPro" id="IPR006127">
    <property type="entry name" value="ZnuA-like"/>
</dbReference>
<dbReference type="InterPro" id="IPR050492">
    <property type="entry name" value="Bact_metal-bind_prot9"/>
</dbReference>
<dbReference type="AlphaFoldDB" id="A0A517ZIB5"/>
<dbReference type="SUPFAM" id="SSF53807">
    <property type="entry name" value="Helical backbone' metal receptor"/>
    <property type="match status" value="1"/>
</dbReference>
<gene>
    <name evidence="7" type="primary">troA</name>
    <name evidence="7" type="ORF">Mal52_06700</name>
</gene>
<proteinExistence type="inferred from homology"/>
<evidence type="ECO:0000256" key="1">
    <source>
        <dbReference type="ARBA" id="ARBA00004196"/>
    </source>
</evidence>
<dbReference type="PRINTS" id="PR00691">
    <property type="entry name" value="ADHESINB"/>
</dbReference>
<reference evidence="7 8" key="1">
    <citation type="submission" date="2019-02" db="EMBL/GenBank/DDBJ databases">
        <title>Deep-cultivation of Planctomycetes and their phenomic and genomic characterization uncovers novel biology.</title>
        <authorList>
            <person name="Wiegand S."/>
            <person name="Jogler M."/>
            <person name="Boedeker C."/>
            <person name="Pinto D."/>
            <person name="Vollmers J."/>
            <person name="Rivas-Marin E."/>
            <person name="Kohn T."/>
            <person name="Peeters S.H."/>
            <person name="Heuer A."/>
            <person name="Rast P."/>
            <person name="Oberbeckmann S."/>
            <person name="Bunk B."/>
            <person name="Jeske O."/>
            <person name="Meyerdierks A."/>
            <person name="Storesund J.E."/>
            <person name="Kallscheuer N."/>
            <person name="Luecker S."/>
            <person name="Lage O.M."/>
            <person name="Pohl T."/>
            <person name="Merkel B.J."/>
            <person name="Hornburger P."/>
            <person name="Mueller R.-W."/>
            <person name="Bruemmer F."/>
            <person name="Labrenz M."/>
            <person name="Spormann A.M."/>
            <person name="Op den Camp H."/>
            <person name="Overmann J."/>
            <person name="Amann R."/>
            <person name="Jetten M.S.M."/>
            <person name="Mascher T."/>
            <person name="Medema M.H."/>
            <person name="Devos D.P."/>
            <person name="Kaster A.-K."/>
            <person name="Ovreas L."/>
            <person name="Rohde M."/>
            <person name="Galperin M.Y."/>
            <person name="Jogler C."/>
        </authorList>
    </citation>
    <scope>NUCLEOTIDE SEQUENCE [LARGE SCALE GENOMIC DNA]</scope>
    <source>
        <strain evidence="7 8">Mal52</strain>
    </source>
</reference>
<dbReference type="InterPro" id="IPR006128">
    <property type="entry name" value="Lipoprotein_PsaA-like"/>
</dbReference>